<accession>A0ABU2JBH6</accession>
<dbReference type="InterPro" id="IPR009057">
    <property type="entry name" value="Homeodomain-like_sf"/>
</dbReference>
<feature type="region of interest" description="Disordered" evidence="5">
    <location>
        <begin position="1"/>
        <end position="29"/>
    </location>
</feature>
<dbReference type="Gene3D" id="1.10.357.10">
    <property type="entry name" value="Tetracycline Repressor, domain 2"/>
    <property type="match status" value="1"/>
</dbReference>
<evidence type="ECO:0000259" key="6">
    <source>
        <dbReference type="PROSITE" id="PS50977"/>
    </source>
</evidence>
<dbReference type="PANTHER" id="PTHR30055:SF148">
    <property type="entry name" value="TETR-FAMILY TRANSCRIPTIONAL REGULATOR"/>
    <property type="match status" value="1"/>
</dbReference>
<dbReference type="PROSITE" id="PS50977">
    <property type="entry name" value="HTH_TETR_2"/>
    <property type="match status" value="1"/>
</dbReference>
<proteinExistence type="predicted"/>
<evidence type="ECO:0000256" key="5">
    <source>
        <dbReference type="SAM" id="MobiDB-lite"/>
    </source>
</evidence>
<dbReference type="Gene3D" id="1.10.10.60">
    <property type="entry name" value="Homeodomain-like"/>
    <property type="match status" value="1"/>
</dbReference>
<dbReference type="Pfam" id="PF00440">
    <property type="entry name" value="TetR_N"/>
    <property type="match status" value="1"/>
</dbReference>
<keyword evidence="1" id="KW-0805">Transcription regulation</keyword>
<dbReference type="SUPFAM" id="SSF48498">
    <property type="entry name" value="Tetracyclin repressor-like, C-terminal domain"/>
    <property type="match status" value="1"/>
</dbReference>
<keyword evidence="2 4" id="KW-0238">DNA-binding</keyword>
<evidence type="ECO:0000313" key="7">
    <source>
        <dbReference type="EMBL" id="MDT0262014.1"/>
    </source>
</evidence>
<keyword evidence="8" id="KW-1185">Reference proteome</keyword>
<dbReference type="InterPro" id="IPR036271">
    <property type="entry name" value="Tet_transcr_reg_TetR-rel_C_sf"/>
</dbReference>
<feature type="DNA-binding region" description="H-T-H motif" evidence="4">
    <location>
        <begin position="53"/>
        <end position="72"/>
    </location>
</feature>
<dbReference type="InterPro" id="IPR001647">
    <property type="entry name" value="HTH_TetR"/>
</dbReference>
<dbReference type="EMBL" id="JAVREH010000012">
    <property type="protein sequence ID" value="MDT0262014.1"/>
    <property type="molecule type" value="Genomic_DNA"/>
</dbReference>
<comment type="caution">
    <text evidence="7">The sequence shown here is derived from an EMBL/GenBank/DDBJ whole genome shotgun (WGS) entry which is preliminary data.</text>
</comment>
<dbReference type="InterPro" id="IPR011075">
    <property type="entry name" value="TetR_C"/>
</dbReference>
<dbReference type="SUPFAM" id="SSF46689">
    <property type="entry name" value="Homeodomain-like"/>
    <property type="match status" value="1"/>
</dbReference>
<sequence>MTAPPVNFAGTSDNTSDSGEDPGRQRKRGAELEQAIKDATIAELACGGYGNVTIESVAARAQTGKASIYRRWPTKQELVMDSLGCLLAGPLLSIDPPRLEDTVTTRDALLMLLRQVVEVMTGPGGEAMRSIMSESLRDPDFSTTFECDYFDPRKQVLVDLLERGVARGEVRPDAVTPLLPEIVAGTLTHRIVMRRQSISDEDLVELLDRFVMPAISPR</sequence>
<evidence type="ECO:0000313" key="8">
    <source>
        <dbReference type="Proteomes" id="UP001183176"/>
    </source>
</evidence>
<dbReference type="Proteomes" id="UP001183176">
    <property type="component" value="Unassembled WGS sequence"/>
</dbReference>
<dbReference type="RefSeq" id="WP_311423167.1">
    <property type="nucleotide sequence ID" value="NZ_JAVREH010000012.1"/>
</dbReference>
<evidence type="ECO:0000256" key="4">
    <source>
        <dbReference type="PROSITE-ProRule" id="PRU00335"/>
    </source>
</evidence>
<dbReference type="PANTHER" id="PTHR30055">
    <property type="entry name" value="HTH-TYPE TRANSCRIPTIONAL REGULATOR RUTR"/>
    <property type="match status" value="1"/>
</dbReference>
<name>A0ABU2JBH6_9ACTN</name>
<evidence type="ECO:0000256" key="1">
    <source>
        <dbReference type="ARBA" id="ARBA00023015"/>
    </source>
</evidence>
<evidence type="ECO:0000256" key="2">
    <source>
        <dbReference type="ARBA" id="ARBA00023125"/>
    </source>
</evidence>
<gene>
    <name evidence="7" type="ORF">RM423_11455</name>
</gene>
<reference evidence="8" key="1">
    <citation type="submission" date="2023-07" db="EMBL/GenBank/DDBJ databases">
        <title>30 novel species of actinomycetes from the DSMZ collection.</title>
        <authorList>
            <person name="Nouioui I."/>
        </authorList>
    </citation>
    <scope>NUCLEOTIDE SEQUENCE [LARGE SCALE GENOMIC DNA]</scope>
    <source>
        <strain evidence="8">DSM 44399</strain>
    </source>
</reference>
<keyword evidence="3" id="KW-0804">Transcription</keyword>
<dbReference type="InterPro" id="IPR050109">
    <property type="entry name" value="HTH-type_TetR-like_transc_reg"/>
</dbReference>
<protein>
    <submittedName>
        <fullName evidence="7">TetR/AcrR family transcriptional regulator</fullName>
    </submittedName>
</protein>
<evidence type="ECO:0000256" key="3">
    <source>
        <dbReference type="ARBA" id="ARBA00023163"/>
    </source>
</evidence>
<organism evidence="7 8">
    <name type="scientific">Jatrophihabitans lederbergiae</name>
    <dbReference type="NCBI Taxonomy" id="3075547"/>
    <lineage>
        <taxon>Bacteria</taxon>
        <taxon>Bacillati</taxon>
        <taxon>Actinomycetota</taxon>
        <taxon>Actinomycetes</taxon>
        <taxon>Jatrophihabitantales</taxon>
        <taxon>Jatrophihabitantaceae</taxon>
        <taxon>Jatrophihabitans</taxon>
    </lineage>
</organism>
<feature type="domain" description="HTH tetR-type" evidence="6">
    <location>
        <begin position="30"/>
        <end position="90"/>
    </location>
</feature>
<dbReference type="Pfam" id="PF16859">
    <property type="entry name" value="TetR_C_11"/>
    <property type="match status" value="1"/>
</dbReference>